<evidence type="ECO:0000313" key="2">
    <source>
        <dbReference type="EMBL" id="MFC3755991.1"/>
    </source>
</evidence>
<dbReference type="InterPro" id="IPR008894">
    <property type="entry name" value="QdtA_cupin_dom"/>
</dbReference>
<feature type="domain" description="Sugar 3,4-ketoisomerase QdtA cupin" evidence="1">
    <location>
        <begin position="11"/>
        <end position="125"/>
    </location>
</feature>
<dbReference type="EMBL" id="JBHRYO010000002">
    <property type="protein sequence ID" value="MFC3755991.1"/>
    <property type="molecule type" value="Genomic_DNA"/>
</dbReference>
<dbReference type="SUPFAM" id="SSF51182">
    <property type="entry name" value="RmlC-like cupins"/>
    <property type="match status" value="1"/>
</dbReference>
<proteinExistence type="predicted"/>
<dbReference type="InterPro" id="IPR011051">
    <property type="entry name" value="RmlC_Cupin_sf"/>
</dbReference>
<dbReference type="Pfam" id="PF05523">
    <property type="entry name" value="FdtA"/>
    <property type="match status" value="1"/>
</dbReference>
<name>A0ABV7XUH7_9FLAO</name>
<comment type="caution">
    <text evidence="2">The sequence shown here is derived from an EMBL/GenBank/DDBJ whole genome shotgun (WGS) entry which is preliminary data.</text>
</comment>
<dbReference type="Proteomes" id="UP001595735">
    <property type="component" value="Unassembled WGS sequence"/>
</dbReference>
<evidence type="ECO:0000259" key="1">
    <source>
        <dbReference type="Pfam" id="PF05523"/>
    </source>
</evidence>
<sequence length="140" mass="16471">MKVPEIFKGGQFSDERGRLIFNNTFDASEVKRLYYIEDIDTESIRGWIGHKVEQRWLSAIQGKFMIKLIYIDNWKTPYRKSEILEFELSSGDLTILHIPQGYVSAIQTKEEKSKLLVMADYSLGEIDDSYRFPIDYFENL</sequence>
<dbReference type="InterPro" id="IPR014710">
    <property type="entry name" value="RmlC-like_jellyroll"/>
</dbReference>
<organism evidence="2 3">
    <name type="scientific">Chryseobacterium tructae</name>
    <dbReference type="NCBI Taxonomy" id="1037380"/>
    <lineage>
        <taxon>Bacteria</taxon>
        <taxon>Pseudomonadati</taxon>
        <taxon>Bacteroidota</taxon>
        <taxon>Flavobacteriia</taxon>
        <taxon>Flavobacteriales</taxon>
        <taxon>Weeksellaceae</taxon>
        <taxon>Chryseobacterium group</taxon>
        <taxon>Chryseobacterium</taxon>
    </lineage>
</organism>
<keyword evidence="3" id="KW-1185">Reference proteome</keyword>
<gene>
    <name evidence="2" type="ORF">ACFONJ_08450</name>
</gene>
<accession>A0ABV7XUH7</accession>
<dbReference type="RefSeq" id="WP_290296168.1">
    <property type="nucleotide sequence ID" value="NZ_JAUFQR010000001.1"/>
</dbReference>
<evidence type="ECO:0000313" key="3">
    <source>
        <dbReference type="Proteomes" id="UP001595735"/>
    </source>
</evidence>
<protein>
    <submittedName>
        <fullName evidence="2">WxcM-like domain-containing protein</fullName>
    </submittedName>
</protein>
<reference evidence="3" key="1">
    <citation type="journal article" date="2019" name="Int. J. Syst. Evol. Microbiol.">
        <title>The Global Catalogue of Microorganisms (GCM) 10K type strain sequencing project: providing services to taxonomists for standard genome sequencing and annotation.</title>
        <authorList>
            <consortium name="The Broad Institute Genomics Platform"/>
            <consortium name="The Broad Institute Genome Sequencing Center for Infectious Disease"/>
            <person name="Wu L."/>
            <person name="Ma J."/>
        </authorList>
    </citation>
    <scope>NUCLEOTIDE SEQUENCE [LARGE SCALE GENOMIC DNA]</scope>
    <source>
        <strain evidence="3">CECT 7798</strain>
    </source>
</reference>
<dbReference type="Gene3D" id="2.60.120.10">
    <property type="entry name" value="Jelly Rolls"/>
    <property type="match status" value="1"/>
</dbReference>